<gene>
    <name evidence="7" type="ORF">CLV40_11940</name>
</gene>
<comment type="caution">
    <text evidence="7">The sequence shown here is derived from an EMBL/GenBank/DDBJ whole genome shotgun (WGS) entry which is preliminary data.</text>
</comment>
<feature type="transmembrane region" description="Helical" evidence="6">
    <location>
        <begin position="267"/>
        <end position="285"/>
    </location>
</feature>
<feature type="transmembrane region" description="Helical" evidence="6">
    <location>
        <begin position="323"/>
        <end position="345"/>
    </location>
</feature>
<dbReference type="SUPFAM" id="SSF103473">
    <property type="entry name" value="MFS general substrate transporter"/>
    <property type="match status" value="1"/>
</dbReference>
<dbReference type="EMBL" id="PTIX01000019">
    <property type="protein sequence ID" value="PPK64476.1"/>
    <property type="molecule type" value="Genomic_DNA"/>
</dbReference>
<feature type="transmembrane region" description="Helical" evidence="6">
    <location>
        <begin position="351"/>
        <end position="368"/>
    </location>
</feature>
<feature type="transmembrane region" description="Helical" evidence="6">
    <location>
        <begin position="102"/>
        <end position="123"/>
    </location>
</feature>
<feature type="transmembrane region" description="Helical" evidence="6">
    <location>
        <begin position="159"/>
        <end position="180"/>
    </location>
</feature>
<feature type="transmembrane region" description="Helical" evidence="6">
    <location>
        <begin position="237"/>
        <end position="255"/>
    </location>
</feature>
<name>A0A2S6GH57_9PSEU</name>
<reference evidence="7 8" key="1">
    <citation type="submission" date="2018-02" db="EMBL/GenBank/DDBJ databases">
        <title>Genomic Encyclopedia of Archaeal and Bacterial Type Strains, Phase II (KMG-II): from individual species to whole genera.</title>
        <authorList>
            <person name="Goeker M."/>
        </authorList>
    </citation>
    <scope>NUCLEOTIDE SEQUENCE [LARGE SCALE GENOMIC DNA]</scope>
    <source>
        <strain evidence="7 8">YU 961-1</strain>
    </source>
</reference>
<feature type="compositionally biased region" description="Basic and acidic residues" evidence="5">
    <location>
        <begin position="405"/>
        <end position="428"/>
    </location>
</feature>
<feature type="transmembrane region" description="Helical" evidence="6">
    <location>
        <begin position="291"/>
        <end position="311"/>
    </location>
</feature>
<evidence type="ECO:0000313" key="8">
    <source>
        <dbReference type="Proteomes" id="UP000239203"/>
    </source>
</evidence>
<accession>A0A2S6GH57</accession>
<evidence type="ECO:0000256" key="5">
    <source>
        <dbReference type="SAM" id="MobiDB-lite"/>
    </source>
</evidence>
<dbReference type="PANTHER" id="PTHR10924">
    <property type="entry name" value="MAJOR FACILITATOR SUPERFAMILY PROTEIN-RELATED"/>
    <property type="match status" value="1"/>
</dbReference>
<dbReference type="PANTHER" id="PTHR10924:SF6">
    <property type="entry name" value="SOLUTE CARRIER FAMILY 49 MEMBER A3"/>
    <property type="match status" value="1"/>
</dbReference>
<evidence type="ECO:0000256" key="6">
    <source>
        <dbReference type="SAM" id="Phobius"/>
    </source>
</evidence>
<feature type="region of interest" description="Disordered" evidence="5">
    <location>
        <begin position="376"/>
        <end position="428"/>
    </location>
</feature>
<dbReference type="Gene3D" id="1.20.1250.20">
    <property type="entry name" value="MFS general substrate transporter like domains"/>
    <property type="match status" value="1"/>
</dbReference>
<sequence>MSRSRWPVVAAFAGVGVATQVCWLGYTPLTTAAAVHFGVDEQAVGWLANLFPLLFVLLSVPAGRALDHRFRPTLAVGAALVAVGAAVRLVDDAYWAALVGQTLAAVAQPILANAITRVAAAYLDPRDRPLGIAIGAGATYLGMIVAIGIGTAANDVNTAVVIGTAISVVAGIAALVALRVPPPHTVATAPQLREVWRRPGVLTLSGVVFLGMGIFVALATWLEPLLAPAGLRADTTGLLLLVMLVAGVVGSIVVPPFAVRKALEARVIQATGAVTAVACLLFGLAPMATGFAASVPLGFLLLAALPVALALVERDGSPAAGPITALVWTAGNAGGIAASALVGTLLDAPRAAFALLAVLGVGAMLLAGRLQHHQDQVAGAEGHDELAHSGDSPVGEDPLVGGPTGDERPAEPEGLEREERHEQPTEQR</sequence>
<feature type="transmembrane region" description="Helical" evidence="6">
    <location>
        <begin position="130"/>
        <end position="153"/>
    </location>
</feature>
<evidence type="ECO:0000256" key="3">
    <source>
        <dbReference type="ARBA" id="ARBA00022989"/>
    </source>
</evidence>
<evidence type="ECO:0000256" key="4">
    <source>
        <dbReference type="ARBA" id="ARBA00023136"/>
    </source>
</evidence>
<evidence type="ECO:0000256" key="1">
    <source>
        <dbReference type="ARBA" id="ARBA00004141"/>
    </source>
</evidence>
<feature type="transmembrane region" description="Helical" evidence="6">
    <location>
        <begin position="72"/>
        <end position="90"/>
    </location>
</feature>
<dbReference type="InterPro" id="IPR036259">
    <property type="entry name" value="MFS_trans_sf"/>
</dbReference>
<dbReference type="InterPro" id="IPR049680">
    <property type="entry name" value="FLVCR1-2_SLC49-like"/>
</dbReference>
<dbReference type="Proteomes" id="UP000239203">
    <property type="component" value="Unassembled WGS sequence"/>
</dbReference>
<dbReference type="InterPro" id="IPR011701">
    <property type="entry name" value="MFS"/>
</dbReference>
<evidence type="ECO:0000256" key="2">
    <source>
        <dbReference type="ARBA" id="ARBA00022692"/>
    </source>
</evidence>
<comment type="subcellular location">
    <subcellularLocation>
        <location evidence="1">Membrane</location>
        <topology evidence="1">Multi-pass membrane protein</topology>
    </subcellularLocation>
</comment>
<keyword evidence="3 6" id="KW-1133">Transmembrane helix</keyword>
<feature type="transmembrane region" description="Helical" evidence="6">
    <location>
        <begin position="201"/>
        <end position="222"/>
    </location>
</feature>
<feature type="transmembrane region" description="Helical" evidence="6">
    <location>
        <begin position="43"/>
        <end position="60"/>
    </location>
</feature>
<dbReference type="AlphaFoldDB" id="A0A2S6GH57"/>
<dbReference type="Pfam" id="PF07690">
    <property type="entry name" value="MFS_1"/>
    <property type="match status" value="1"/>
</dbReference>
<dbReference type="GO" id="GO:0022857">
    <property type="term" value="F:transmembrane transporter activity"/>
    <property type="evidence" value="ECO:0007669"/>
    <property type="project" value="InterPro"/>
</dbReference>
<dbReference type="OrthoDB" id="6899210at2"/>
<keyword evidence="2 6" id="KW-0812">Transmembrane</keyword>
<proteinExistence type="predicted"/>
<keyword evidence="4 6" id="KW-0472">Membrane</keyword>
<evidence type="ECO:0000313" key="7">
    <source>
        <dbReference type="EMBL" id="PPK64476.1"/>
    </source>
</evidence>
<dbReference type="GO" id="GO:0016020">
    <property type="term" value="C:membrane"/>
    <property type="evidence" value="ECO:0007669"/>
    <property type="project" value="UniProtKB-SubCell"/>
</dbReference>
<protein>
    <submittedName>
        <fullName evidence="7">Putative MFS family arabinose efflux permease</fullName>
    </submittedName>
</protein>
<organism evidence="7 8">
    <name type="scientific">Actinokineospora auranticolor</name>
    <dbReference type="NCBI Taxonomy" id="155976"/>
    <lineage>
        <taxon>Bacteria</taxon>
        <taxon>Bacillati</taxon>
        <taxon>Actinomycetota</taxon>
        <taxon>Actinomycetes</taxon>
        <taxon>Pseudonocardiales</taxon>
        <taxon>Pseudonocardiaceae</taxon>
        <taxon>Actinokineospora</taxon>
    </lineage>
</organism>
<keyword evidence="8" id="KW-1185">Reference proteome</keyword>